<evidence type="ECO:0000256" key="2">
    <source>
        <dbReference type="ARBA" id="ARBA00022723"/>
    </source>
</evidence>
<dbReference type="AlphaFoldDB" id="A0A6M4WUE3"/>
<dbReference type="InterPro" id="IPR001818">
    <property type="entry name" value="Pept_M10_metallopeptidase"/>
</dbReference>
<dbReference type="Pfam" id="PF00413">
    <property type="entry name" value="Peptidase_M10"/>
    <property type="match status" value="1"/>
</dbReference>
<protein>
    <submittedName>
        <fullName evidence="6">Matrixin family metalloprotease</fullName>
    </submittedName>
</protein>
<dbReference type="Proteomes" id="UP000502665">
    <property type="component" value="Chromosome"/>
</dbReference>
<dbReference type="GO" id="GO:0006508">
    <property type="term" value="P:proteolysis"/>
    <property type="evidence" value="ECO:0007669"/>
    <property type="project" value="UniProtKB-KW"/>
</dbReference>
<feature type="domain" description="Peptidase M10 metallopeptidase" evidence="5">
    <location>
        <begin position="247"/>
        <end position="324"/>
    </location>
</feature>
<dbReference type="EMBL" id="CP049838">
    <property type="protein sequence ID" value="QJT04140.1"/>
    <property type="molecule type" value="Genomic_DNA"/>
</dbReference>
<evidence type="ECO:0000259" key="5">
    <source>
        <dbReference type="Pfam" id="PF00413"/>
    </source>
</evidence>
<keyword evidence="4" id="KW-0862">Zinc</keyword>
<dbReference type="GO" id="GO:0031012">
    <property type="term" value="C:extracellular matrix"/>
    <property type="evidence" value="ECO:0007669"/>
    <property type="project" value="InterPro"/>
</dbReference>
<dbReference type="Gene3D" id="3.40.390.10">
    <property type="entry name" value="Collagenase (Catalytic Domain)"/>
    <property type="match status" value="1"/>
</dbReference>
<keyword evidence="7" id="KW-1185">Reference proteome</keyword>
<organism evidence="6 7">
    <name type="scientific">Streptomyces asoensis</name>
    <dbReference type="NCBI Taxonomy" id="249586"/>
    <lineage>
        <taxon>Bacteria</taxon>
        <taxon>Bacillati</taxon>
        <taxon>Actinomycetota</taxon>
        <taxon>Actinomycetes</taxon>
        <taxon>Kitasatosporales</taxon>
        <taxon>Streptomycetaceae</taxon>
        <taxon>Streptomyces</taxon>
    </lineage>
</organism>
<proteinExistence type="predicted"/>
<dbReference type="SUPFAM" id="SSF55486">
    <property type="entry name" value="Metalloproteases ('zincins'), catalytic domain"/>
    <property type="match status" value="1"/>
</dbReference>
<dbReference type="GO" id="GO:0008270">
    <property type="term" value="F:zinc ion binding"/>
    <property type="evidence" value="ECO:0007669"/>
    <property type="project" value="InterPro"/>
</dbReference>
<accession>A0A6M4WUE3</accession>
<evidence type="ECO:0000313" key="6">
    <source>
        <dbReference type="EMBL" id="QJT04140.1"/>
    </source>
</evidence>
<keyword evidence="2" id="KW-0479">Metal-binding</keyword>
<dbReference type="GO" id="GO:0004222">
    <property type="term" value="F:metalloendopeptidase activity"/>
    <property type="evidence" value="ECO:0007669"/>
    <property type="project" value="InterPro"/>
</dbReference>
<evidence type="ECO:0000256" key="3">
    <source>
        <dbReference type="ARBA" id="ARBA00022801"/>
    </source>
</evidence>
<evidence type="ECO:0000256" key="1">
    <source>
        <dbReference type="ARBA" id="ARBA00022670"/>
    </source>
</evidence>
<name>A0A6M4WUE3_9ACTN</name>
<dbReference type="InterPro" id="IPR024079">
    <property type="entry name" value="MetalloPept_cat_dom_sf"/>
</dbReference>
<keyword evidence="1" id="KW-0645">Protease</keyword>
<dbReference type="RefSeq" id="WP_171399507.1">
    <property type="nucleotide sequence ID" value="NZ_CP049838.1"/>
</dbReference>
<reference evidence="6" key="1">
    <citation type="submission" date="2020-03" db="EMBL/GenBank/DDBJ databases">
        <title>Molecular networking-based the target discovery of potent antiproliferative macrolactams: 5/6/7/16 polycyclic ansamycins and glycosylated trienomycin from Streptomyces cacaoi subsp. asoensis.</title>
        <authorList>
            <person name="Liu L.-L."/>
        </authorList>
    </citation>
    <scope>NUCLEOTIDE SEQUENCE [LARGE SCALE GENOMIC DNA]</scope>
    <source>
        <strain evidence="6">H2S5</strain>
    </source>
</reference>
<keyword evidence="3" id="KW-0378">Hydrolase</keyword>
<evidence type="ECO:0000256" key="4">
    <source>
        <dbReference type="ARBA" id="ARBA00022833"/>
    </source>
</evidence>
<gene>
    <name evidence="6" type="ORF">G9272_30850</name>
</gene>
<sequence length="324" mass="33649">MAGRRGPGLVGRAVTALLVAASLSVVCVGEVPRPPACALARGELTVDDLPAGSSVLDCLAVGRVVTHEGAGVAVPEPGTTVSVEALTVDGSAHGFTLTVAADGAVSYTYEAAHAEAVARARTDAPAPCTDSAYSTAGRKEYDTYEWFIGDGPLPGRLSLAEGRRAFEDAIATITTSRNDCGYDDTVTAKARFLSTTGNEAGIDRAARCTRRDGLSVWDAGDIGGEAVATTCSWSRPVPDGPEELLEADVRFNTHDFPFTNRPSGGCTHAYDVRSVATHEAGHVFGLGHSGVGHENLTMYANSFACSTDARTLGKGDILGLRSLY</sequence>
<keyword evidence="6" id="KW-0482">Metalloprotease</keyword>
<evidence type="ECO:0000313" key="7">
    <source>
        <dbReference type="Proteomes" id="UP000502665"/>
    </source>
</evidence>